<organism evidence="1 2">
    <name type="scientific">Caldovatus sediminis</name>
    <dbReference type="NCBI Taxonomy" id="2041189"/>
    <lineage>
        <taxon>Bacteria</taxon>
        <taxon>Pseudomonadati</taxon>
        <taxon>Pseudomonadota</taxon>
        <taxon>Alphaproteobacteria</taxon>
        <taxon>Acetobacterales</taxon>
        <taxon>Roseomonadaceae</taxon>
        <taxon>Caldovatus</taxon>
    </lineage>
</organism>
<dbReference type="AlphaFoldDB" id="A0A8J2ZCK2"/>
<accession>A0A8J2ZCK2</accession>
<gene>
    <name evidence="1" type="ORF">GCM10010964_27040</name>
</gene>
<keyword evidence="2" id="KW-1185">Reference proteome</keyword>
<protein>
    <submittedName>
        <fullName evidence="1">Uncharacterized protein</fullName>
    </submittedName>
</protein>
<comment type="caution">
    <text evidence="1">The sequence shown here is derived from an EMBL/GenBank/DDBJ whole genome shotgun (WGS) entry which is preliminary data.</text>
</comment>
<dbReference type="EMBL" id="BMKS01000007">
    <property type="protein sequence ID" value="GGG37791.1"/>
    <property type="molecule type" value="Genomic_DNA"/>
</dbReference>
<sequence length="235" mass="23151">MSVTVTSNVSMETAVVGTSEGTITEAEIYTLDLAFALCADGGDGGMALLVGGDAIALGENTLAAAGVTVVLTDGGSATEGYATAGFDAVAVSEGGGMAFASTVAFAEVSGDADRSFTMSHGTTWTLVADGTTATSSSTLSTTYALDVALSGCWAGGDAGAAYDPLPPPEAFDPLPLGGNDGCGGDPYASLDGNVAYFGVYAVAYGDNTALQVDALAFVLEDQLSNVTVVVAAAVY</sequence>
<reference evidence="1 2" key="1">
    <citation type="journal article" date="2014" name="Int. J. Syst. Evol. Microbiol.">
        <title>Complete genome sequence of Corynebacterium casei LMG S-19264T (=DSM 44701T), isolated from a smear-ripened cheese.</title>
        <authorList>
            <consortium name="US DOE Joint Genome Institute (JGI-PGF)"/>
            <person name="Walter F."/>
            <person name="Albersmeier A."/>
            <person name="Kalinowski J."/>
            <person name="Ruckert C."/>
        </authorList>
    </citation>
    <scope>NUCLEOTIDE SEQUENCE [LARGE SCALE GENOMIC DNA]</scope>
    <source>
        <strain evidence="1 2">CGMCC 1.16330</strain>
    </source>
</reference>
<evidence type="ECO:0000313" key="2">
    <source>
        <dbReference type="Proteomes" id="UP000597507"/>
    </source>
</evidence>
<proteinExistence type="predicted"/>
<dbReference type="Proteomes" id="UP000597507">
    <property type="component" value="Unassembled WGS sequence"/>
</dbReference>
<dbReference type="RefSeq" id="WP_188901039.1">
    <property type="nucleotide sequence ID" value="NZ_BMKS01000007.1"/>
</dbReference>
<evidence type="ECO:0000313" key="1">
    <source>
        <dbReference type="EMBL" id="GGG37791.1"/>
    </source>
</evidence>
<name>A0A8J2ZCK2_9PROT</name>